<evidence type="ECO:0000259" key="9">
    <source>
        <dbReference type="PROSITE" id="PS50011"/>
    </source>
</evidence>
<evidence type="ECO:0000256" key="8">
    <source>
        <dbReference type="SAM" id="MobiDB-lite"/>
    </source>
</evidence>
<dbReference type="SUPFAM" id="SSF56235">
    <property type="entry name" value="N-terminal nucleophile aminohydrolases (Ntn hydrolases)"/>
    <property type="match status" value="1"/>
</dbReference>
<feature type="region of interest" description="Disordered" evidence="8">
    <location>
        <begin position="921"/>
        <end position="951"/>
    </location>
</feature>
<feature type="compositionally biased region" description="Low complexity" evidence="8">
    <location>
        <begin position="925"/>
        <end position="940"/>
    </location>
</feature>
<dbReference type="CDD" id="cd00714">
    <property type="entry name" value="GFAT"/>
    <property type="match status" value="1"/>
</dbReference>
<proteinExistence type="predicted"/>
<dbReference type="FunFam" id="3.40.50.10490:FF:000001">
    <property type="entry name" value="Glutamine--fructose-6-phosphate aminotransferase [isomerizing]"/>
    <property type="match status" value="1"/>
</dbReference>
<protein>
    <recommendedName>
        <fullName evidence="3">glutamine--fructose-6-phosphate transaminase (isomerizing)</fullName>
        <ecNumber evidence="3">2.6.1.16</ecNumber>
    </recommendedName>
</protein>
<dbReference type="FunFam" id="3.60.20.10:FF:000052">
    <property type="entry name" value="Glutamine--fructose-6-phosphate aminotransferase [isomerizing] 2"/>
    <property type="match status" value="1"/>
</dbReference>
<keyword evidence="5" id="KW-0808">Transferase</keyword>
<dbReference type="GO" id="GO:0006002">
    <property type="term" value="P:fructose 6-phosphate metabolic process"/>
    <property type="evidence" value="ECO:0007669"/>
    <property type="project" value="TreeGrafter"/>
</dbReference>
<name>A0A2P6VIT6_9CHLO</name>
<feature type="domain" description="Protein kinase" evidence="9">
    <location>
        <begin position="829"/>
        <end position="1172"/>
    </location>
</feature>
<dbReference type="SMART" id="SM00220">
    <property type="entry name" value="S_TKc"/>
    <property type="match status" value="1"/>
</dbReference>
<evidence type="ECO:0000256" key="4">
    <source>
        <dbReference type="ARBA" id="ARBA00022576"/>
    </source>
</evidence>
<feature type="domain" description="SIS" evidence="11">
    <location>
        <begin position="599"/>
        <end position="745"/>
    </location>
</feature>
<dbReference type="GO" id="GO:0005524">
    <property type="term" value="F:ATP binding"/>
    <property type="evidence" value="ECO:0007669"/>
    <property type="project" value="InterPro"/>
</dbReference>
<keyword evidence="4 12" id="KW-0032">Aminotransferase</keyword>
<dbReference type="GO" id="GO:0004672">
    <property type="term" value="F:protein kinase activity"/>
    <property type="evidence" value="ECO:0007669"/>
    <property type="project" value="InterPro"/>
</dbReference>
<dbReference type="InterPro" id="IPR047084">
    <property type="entry name" value="GFAT_N"/>
</dbReference>
<dbReference type="InterPro" id="IPR035466">
    <property type="entry name" value="GlmS/AgaS_SIS"/>
</dbReference>
<dbReference type="Pfam" id="PF01380">
    <property type="entry name" value="SIS"/>
    <property type="match status" value="2"/>
</dbReference>
<evidence type="ECO:0000256" key="2">
    <source>
        <dbReference type="ARBA" id="ARBA00004775"/>
    </source>
</evidence>
<dbReference type="Pfam" id="PF00069">
    <property type="entry name" value="Pkinase"/>
    <property type="match status" value="1"/>
</dbReference>
<feature type="domain" description="SIS" evidence="11">
    <location>
        <begin position="428"/>
        <end position="572"/>
    </location>
</feature>
<keyword evidence="7" id="KW-0315">Glutamine amidotransferase</keyword>
<dbReference type="InterPro" id="IPR017932">
    <property type="entry name" value="GATase_2_dom"/>
</dbReference>
<evidence type="ECO:0000313" key="12">
    <source>
        <dbReference type="EMBL" id="PSC73999.1"/>
    </source>
</evidence>
<evidence type="ECO:0000256" key="7">
    <source>
        <dbReference type="ARBA" id="ARBA00022962"/>
    </source>
</evidence>
<dbReference type="GO" id="GO:0004360">
    <property type="term" value="F:glutamine-fructose-6-phosphate transaminase (isomerizing) activity"/>
    <property type="evidence" value="ECO:0007669"/>
    <property type="project" value="UniProtKB-EC"/>
</dbReference>
<dbReference type="SUPFAM" id="SSF53697">
    <property type="entry name" value="SIS domain"/>
    <property type="match status" value="1"/>
</dbReference>
<dbReference type="Gene3D" id="3.40.50.10490">
    <property type="entry name" value="Glucose-6-phosphate isomerase like protein, domain 1"/>
    <property type="match status" value="2"/>
</dbReference>
<dbReference type="Gene3D" id="1.10.510.10">
    <property type="entry name" value="Transferase(Phosphotransferase) domain 1"/>
    <property type="match status" value="1"/>
</dbReference>
<gene>
    <name evidence="12" type="ORF">C2E20_2772</name>
</gene>
<feature type="compositionally biased region" description="Low complexity" evidence="8">
    <location>
        <begin position="861"/>
        <end position="873"/>
    </location>
</feature>
<dbReference type="PROSITE" id="PS51464">
    <property type="entry name" value="SIS"/>
    <property type="match status" value="2"/>
</dbReference>
<evidence type="ECO:0000259" key="10">
    <source>
        <dbReference type="PROSITE" id="PS51278"/>
    </source>
</evidence>
<dbReference type="InterPro" id="IPR046348">
    <property type="entry name" value="SIS_dom_sf"/>
</dbReference>
<dbReference type="CDD" id="cd05008">
    <property type="entry name" value="SIS_GlmS_GlmD_1"/>
    <property type="match status" value="1"/>
</dbReference>
<dbReference type="OrthoDB" id="15235at2759"/>
<dbReference type="CDD" id="cd05009">
    <property type="entry name" value="SIS_GlmS_GlmD_2"/>
    <property type="match status" value="1"/>
</dbReference>
<dbReference type="InterPro" id="IPR001347">
    <property type="entry name" value="SIS_dom"/>
</dbReference>
<feature type="region of interest" description="Disordered" evidence="8">
    <location>
        <begin position="835"/>
        <end position="854"/>
    </location>
</feature>
<keyword evidence="13" id="KW-1185">Reference proteome</keyword>
<evidence type="ECO:0000313" key="13">
    <source>
        <dbReference type="Proteomes" id="UP000239649"/>
    </source>
</evidence>
<sequence length="1461" mass="152628">MPASCRRSERPCAPIPTTMCGIFGYYNHRVPRSRQEILDCLLTGLRRLEYRGYDSAGICLDWAPPAPGTVAANGGTADGDGDGAAPQGAPAPLPLVIKASGKIADLERQAHAVLAERQVDLSQALEAHAGIAHTRWATHGPPTPANAHPHVSSPAHEFVVVHNGIVTNHKALRGFLSSHGFEFTSETDTEVIPKLCQYIYSSYSTPVPFSELVMDVMSQLEGAYALLIKSTHYPEEVVACKRGSPLILGLRASPARAAAAGAGAAAGLHGAGGLEQGAPKARAVESVECFLASDASAVVEHTKKVIVLEDSDVVHLHDGCYTLFNAAERNAELAAARAAGGGGGAVGRDGTRGRPAVAVLRALQMLEMEVSQIMKGGYNHYMQKEIHEQPESVHQTMRGRVLAPAGGSKDSPAYFRQPRIKLGGLAEHVETIRCGRRVVFVACGTSHHASLAARQTVEELVNLPVACELASDLLDRRCPIFRDDTCVFVSQSGKTADTLAALEYAKGRGALCVGITNTVGSAIARSTHCGVHINAGCEIGVASTKAYTSQIVAITMMALALSEDSICLRDQRTAIIDGLLELPGKVRQALALDGQMRALAGRLKAETSLLVFGRGYNYATALEAALKVKEVALMHSEGILAGEMKHGPLALVDDTMPILVIATKDAMHLKMLSVIQQLLARGASLLVVGNEGDADLEDLCSAGSRCTLIRVPQVVDALQPIVNIVPLQLLAYHLTVLRGFNVDQPRNLAKSVTAARRRKPVEAKRSQLLLPVALVCGVGTPVGGGDRIHHAGPYQLFQQQPGAGAAALSAQQQQVLAVQQQQQQQQQAAVGMAAAGAGCGETRRRTRRRPTARRSLQNLFDAAAASEEASTPSDDSDSDCDMMCSQDSEQSSFSLTSHPSPFYASSPCGTAADTTPYGTCPSSLPSSACGTPSAASGSPSGSPPPGAGEHMLPLQHLLMSERAQHLSALEVKAIVFKVAADLSMLHDAGVLHRHVTIASVALARSGNLATARLMGHPYNVEAGAGRRYTGSKKAGVDAYLAPELARCPADCVAYTPAGDLWSLGVVLFVLLSGSHVPFGNRGLCWTSVPNMPGPQEPVDKLQRWLEEHLVCKLGVINQLRDSQAKGKAPLGAGPEMRVVGLDEAACDLLLRLLSADPAARPTARQVLSHPWLAEVEGLMPSPTAAHAAVAAAHAATPPQHAHRAPSPGFEVRLQAAASDLACLGFSPVTPQEDAAPPPAACRLLRRESNLSVASTDGHCEGLGGAMRRSTSAAASSACLADLSGAGRSAGPAPQRALAADRPAATAAAVHVPTHAHAMAGAHTLVLADGTPLQLLAPEAAAALAATGLLPDLRSAAPTGFQLLGYAVQPVEVEVEGRRMQLSALHAVFNVNGQPMLCAQPVAVTHHLPTCLPPPAAAPPALACAPPAPVAPAPPAGPHRNPDLGTSAPILPLLARMLQQQQ</sequence>
<comment type="catalytic activity">
    <reaction evidence="1">
        <text>D-fructose 6-phosphate + L-glutamine = D-glucosamine 6-phosphate + L-glutamate</text>
        <dbReference type="Rhea" id="RHEA:13237"/>
        <dbReference type="ChEBI" id="CHEBI:29985"/>
        <dbReference type="ChEBI" id="CHEBI:58359"/>
        <dbReference type="ChEBI" id="CHEBI:58725"/>
        <dbReference type="ChEBI" id="CHEBI:61527"/>
        <dbReference type="EC" id="2.6.1.16"/>
    </reaction>
</comment>
<feature type="domain" description="Glutamine amidotransferase type-2" evidence="10">
    <location>
        <begin position="20"/>
        <end position="319"/>
    </location>
</feature>
<evidence type="ECO:0000256" key="1">
    <source>
        <dbReference type="ARBA" id="ARBA00001031"/>
    </source>
</evidence>
<dbReference type="PROSITE" id="PS50011">
    <property type="entry name" value="PROTEIN_KINASE_DOM"/>
    <property type="match status" value="1"/>
</dbReference>
<comment type="pathway">
    <text evidence="2">Nucleotide-sugar biosynthesis; UDP-N-acetyl-alpha-D-glucosamine biosynthesis; alpha-D-glucosamine 6-phosphate from D-fructose 6-phosphate: step 1/1.</text>
</comment>
<dbReference type="InterPro" id="IPR011009">
    <property type="entry name" value="Kinase-like_dom_sf"/>
</dbReference>
<dbReference type="InterPro" id="IPR029055">
    <property type="entry name" value="Ntn_hydrolases_N"/>
</dbReference>
<dbReference type="PANTHER" id="PTHR10937">
    <property type="entry name" value="GLUCOSAMINE--FRUCTOSE-6-PHOSPHATE AMINOTRANSFERASE, ISOMERIZING"/>
    <property type="match status" value="1"/>
</dbReference>
<organism evidence="12 13">
    <name type="scientific">Micractinium conductrix</name>
    <dbReference type="NCBI Taxonomy" id="554055"/>
    <lineage>
        <taxon>Eukaryota</taxon>
        <taxon>Viridiplantae</taxon>
        <taxon>Chlorophyta</taxon>
        <taxon>core chlorophytes</taxon>
        <taxon>Trebouxiophyceae</taxon>
        <taxon>Chlorellales</taxon>
        <taxon>Chlorellaceae</taxon>
        <taxon>Chlorella clade</taxon>
        <taxon>Micractinium</taxon>
    </lineage>
</organism>
<evidence type="ECO:0000256" key="3">
    <source>
        <dbReference type="ARBA" id="ARBA00012916"/>
    </source>
</evidence>
<dbReference type="GO" id="GO:0006047">
    <property type="term" value="P:UDP-N-acetylglucosamine metabolic process"/>
    <property type="evidence" value="ECO:0007669"/>
    <property type="project" value="TreeGrafter"/>
</dbReference>
<dbReference type="InterPro" id="IPR035490">
    <property type="entry name" value="GlmS/FrlB_SIS"/>
</dbReference>
<accession>A0A2P6VIT6</accession>
<dbReference type="Gene3D" id="3.60.20.10">
    <property type="entry name" value="Glutamine Phosphoribosylpyrophosphate, subunit 1, domain 1"/>
    <property type="match status" value="1"/>
</dbReference>
<dbReference type="Pfam" id="PF13522">
    <property type="entry name" value="GATase_6"/>
    <property type="match status" value="1"/>
</dbReference>
<feature type="region of interest" description="Disordered" evidence="8">
    <location>
        <begin position="861"/>
        <end position="898"/>
    </location>
</feature>
<keyword evidence="6" id="KW-0677">Repeat</keyword>
<evidence type="ECO:0000256" key="5">
    <source>
        <dbReference type="ARBA" id="ARBA00022679"/>
    </source>
</evidence>
<dbReference type="PROSITE" id="PS51278">
    <property type="entry name" value="GATASE_TYPE_2"/>
    <property type="match status" value="1"/>
</dbReference>
<feature type="region of interest" description="Disordered" evidence="8">
    <location>
        <begin position="71"/>
        <end position="90"/>
    </location>
</feature>
<dbReference type="Proteomes" id="UP000239649">
    <property type="component" value="Unassembled WGS sequence"/>
</dbReference>
<comment type="caution">
    <text evidence="12">The sequence shown here is derived from an EMBL/GenBank/DDBJ whole genome shotgun (WGS) entry which is preliminary data.</text>
</comment>
<dbReference type="EMBL" id="LHPF02000005">
    <property type="protein sequence ID" value="PSC73999.1"/>
    <property type="molecule type" value="Genomic_DNA"/>
</dbReference>
<evidence type="ECO:0000259" key="11">
    <source>
        <dbReference type="PROSITE" id="PS51464"/>
    </source>
</evidence>
<dbReference type="EC" id="2.6.1.16" evidence="3"/>
<evidence type="ECO:0000256" key="6">
    <source>
        <dbReference type="ARBA" id="ARBA00022737"/>
    </source>
</evidence>
<reference evidence="12 13" key="1">
    <citation type="journal article" date="2018" name="Plant J.">
        <title>Genome sequences of Chlorella sorokiniana UTEX 1602 and Micractinium conductrix SAG 241.80: implications to maltose excretion by a green alga.</title>
        <authorList>
            <person name="Arriola M.B."/>
            <person name="Velmurugan N."/>
            <person name="Zhang Y."/>
            <person name="Plunkett M.H."/>
            <person name="Hondzo H."/>
            <person name="Barney B.M."/>
        </authorList>
    </citation>
    <scope>NUCLEOTIDE SEQUENCE [LARGE SCALE GENOMIC DNA]</scope>
    <source>
        <strain evidence="12 13">SAG 241.80</strain>
    </source>
</reference>
<feature type="compositionally biased region" description="Polar residues" evidence="8">
    <location>
        <begin position="889"/>
        <end position="898"/>
    </location>
</feature>
<dbReference type="GO" id="GO:0006487">
    <property type="term" value="P:protein N-linked glycosylation"/>
    <property type="evidence" value="ECO:0007669"/>
    <property type="project" value="TreeGrafter"/>
</dbReference>
<dbReference type="PANTHER" id="PTHR10937:SF0">
    <property type="entry name" value="GLUTAMINE--FRUCTOSE-6-PHOSPHATE TRANSAMINASE (ISOMERIZING)"/>
    <property type="match status" value="1"/>
</dbReference>
<dbReference type="SUPFAM" id="SSF56112">
    <property type="entry name" value="Protein kinase-like (PK-like)"/>
    <property type="match status" value="1"/>
</dbReference>
<dbReference type="STRING" id="554055.A0A2P6VIT6"/>
<dbReference type="InterPro" id="IPR000719">
    <property type="entry name" value="Prot_kinase_dom"/>
</dbReference>